<keyword evidence="1" id="KW-0238">DNA-binding</keyword>
<proteinExistence type="predicted"/>
<accession>A0A7Y9YIK7</accession>
<name>A0A7Y9YIK7_9ACTN</name>
<dbReference type="AlphaFoldDB" id="A0A7Y9YIK7"/>
<dbReference type="SUPFAM" id="SSF46689">
    <property type="entry name" value="Homeodomain-like"/>
    <property type="match status" value="1"/>
</dbReference>
<evidence type="ECO:0000313" key="1">
    <source>
        <dbReference type="EMBL" id="NYI11015.1"/>
    </source>
</evidence>
<comment type="caution">
    <text evidence="1">The sequence shown here is derived from an EMBL/GenBank/DDBJ whole genome shotgun (WGS) entry which is preliminary data.</text>
</comment>
<keyword evidence="2" id="KW-1185">Reference proteome</keyword>
<dbReference type="Gene3D" id="1.10.10.60">
    <property type="entry name" value="Homeodomain-like"/>
    <property type="match status" value="2"/>
</dbReference>
<sequence length="145" mass="15922">MVLGGWLSNSSPSLVRALEAYRRLGQTGVVRPDRRQATKRARRLNDAERAHMVARYQAGATVYELAREFSIARGTASKHLKAAGVTLRCGSLSAEEIAQAIELYIEGLSLVTVGKELGRDHAAIWRALKAAGIERRDTHGRVRDS</sequence>
<gene>
    <name evidence="1" type="ORF">BKA05_002530</name>
</gene>
<dbReference type="RefSeq" id="WP_179531765.1">
    <property type="nucleotide sequence ID" value="NZ_BAAAPP010000005.1"/>
</dbReference>
<organism evidence="1 2">
    <name type="scientific">Nocardioides marinus</name>
    <dbReference type="NCBI Taxonomy" id="374514"/>
    <lineage>
        <taxon>Bacteria</taxon>
        <taxon>Bacillati</taxon>
        <taxon>Actinomycetota</taxon>
        <taxon>Actinomycetes</taxon>
        <taxon>Propionibacteriales</taxon>
        <taxon>Nocardioidaceae</taxon>
        <taxon>Nocardioides</taxon>
    </lineage>
</organism>
<evidence type="ECO:0000313" key="2">
    <source>
        <dbReference type="Proteomes" id="UP000537326"/>
    </source>
</evidence>
<dbReference type="EMBL" id="JACBZI010000001">
    <property type="protein sequence ID" value="NYI11015.1"/>
    <property type="molecule type" value="Genomic_DNA"/>
</dbReference>
<dbReference type="GO" id="GO:0003677">
    <property type="term" value="F:DNA binding"/>
    <property type="evidence" value="ECO:0007669"/>
    <property type="project" value="UniProtKB-KW"/>
</dbReference>
<protein>
    <submittedName>
        <fullName evidence="1">DNA-binding transcriptional ArsR family regulator</fullName>
    </submittedName>
</protein>
<reference evidence="1 2" key="1">
    <citation type="submission" date="2020-07" db="EMBL/GenBank/DDBJ databases">
        <title>Sequencing the genomes of 1000 actinobacteria strains.</title>
        <authorList>
            <person name="Klenk H.-P."/>
        </authorList>
    </citation>
    <scope>NUCLEOTIDE SEQUENCE [LARGE SCALE GENOMIC DNA]</scope>
    <source>
        <strain evidence="1 2">DSM 18248</strain>
    </source>
</reference>
<dbReference type="Proteomes" id="UP000537326">
    <property type="component" value="Unassembled WGS sequence"/>
</dbReference>
<dbReference type="InterPro" id="IPR009057">
    <property type="entry name" value="Homeodomain-like_sf"/>
</dbReference>